<dbReference type="InterPro" id="IPR023346">
    <property type="entry name" value="Lysozyme-like_dom_sf"/>
</dbReference>
<keyword evidence="15" id="KW-0735">Signal-anchor</keyword>
<dbReference type="GO" id="GO:0005886">
    <property type="term" value="C:plasma membrane"/>
    <property type="evidence" value="ECO:0007669"/>
    <property type="project" value="UniProtKB-SubCell"/>
</dbReference>
<dbReference type="RefSeq" id="WP_206706916.1">
    <property type="nucleotide sequence ID" value="NZ_CP059066.1"/>
</dbReference>
<dbReference type="GO" id="GO:0006508">
    <property type="term" value="P:proteolysis"/>
    <property type="evidence" value="ECO:0007669"/>
    <property type="project" value="UniProtKB-KW"/>
</dbReference>
<dbReference type="InterPro" id="IPR001264">
    <property type="entry name" value="Glyco_trans_51"/>
</dbReference>
<evidence type="ECO:0000256" key="26">
    <source>
        <dbReference type="SAM" id="MobiDB-lite"/>
    </source>
</evidence>
<dbReference type="GO" id="GO:0009252">
    <property type="term" value="P:peptidoglycan biosynthetic process"/>
    <property type="evidence" value="ECO:0007669"/>
    <property type="project" value="UniProtKB-UniPathway"/>
</dbReference>
<keyword evidence="18 27" id="KW-0472">Membrane</keyword>
<evidence type="ECO:0000256" key="21">
    <source>
        <dbReference type="ARBA" id="ARBA00023316"/>
    </source>
</evidence>
<dbReference type="SUPFAM" id="SSF56601">
    <property type="entry name" value="beta-lactamase/transpeptidase-like"/>
    <property type="match status" value="1"/>
</dbReference>
<organism evidence="30 31">
    <name type="scientific">Koleobacter methoxysyntrophicus</name>
    <dbReference type="NCBI Taxonomy" id="2751313"/>
    <lineage>
        <taxon>Bacteria</taxon>
        <taxon>Bacillati</taxon>
        <taxon>Bacillota</taxon>
        <taxon>Clostridia</taxon>
        <taxon>Koleobacterales</taxon>
        <taxon>Koleobacteraceae</taxon>
        <taxon>Koleobacter</taxon>
    </lineage>
</organism>
<dbReference type="InterPro" id="IPR036950">
    <property type="entry name" value="PBP_transglycosylase"/>
</dbReference>
<dbReference type="EC" id="2.4.99.28" evidence="23"/>
<dbReference type="GO" id="GO:0071555">
    <property type="term" value="P:cell wall organization"/>
    <property type="evidence" value="ECO:0007669"/>
    <property type="project" value="UniProtKB-KW"/>
</dbReference>
<evidence type="ECO:0000256" key="23">
    <source>
        <dbReference type="ARBA" id="ARBA00044770"/>
    </source>
</evidence>
<evidence type="ECO:0000256" key="25">
    <source>
        <dbReference type="ARBA" id="ARBA00060592"/>
    </source>
</evidence>
<evidence type="ECO:0000256" key="27">
    <source>
        <dbReference type="SAM" id="Phobius"/>
    </source>
</evidence>
<evidence type="ECO:0000256" key="4">
    <source>
        <dbReference type="ARBA" id="ARBA00007090"/>
    </source>
</evidence>
<evidence type="ECO:0000256" key="9">
    <source>
        <dbReference type="ARBA" id="ARBA00022670"/>
    </source>
</evidence>
<evidence type="ECO:0000256" key="20">
    <source>
        <dbReference type="ARBA" id="ARBA00023268"/>
    </source>
</evidence>
<dbReference type="PANTHER" id="PTHR32282">
    <property type="entry name" value="BINDING PROTEIN TRANSPEPTIDASE, PUTATIVE-RELATED"/>
    <property type="match status" value="1"/>
</dbReference>
<dbReference type="Gene3D" id="3.40.710.10">
    <property type="entry name" value="DD-peptidase/beta-lactamase superfamily"/>
    <property type="match status" value="1"/>
</dbReference>
<evidence type="ECO:0000256" key="12">
    <source>
        <dbReference type="ARBA" id="ARBA00022692"/>
    </source>
</evidence>
<evidence type="ECO:0000256" key="18">
    <source>
        <dbReference type="ARBA" id="ARBA00023136"/>
    </source>
</evidence>
<evidence type="ECO:0000259" key="28">
    <source>
        <dbReference type="Pfam" id="PF00905"/>
    </source>
</evidence>
<evidence type="ECO:0000256" key="17">
    <source>
        <dbReference type="ARBA" id="ARBA00022989"/>
    </source>
</evidence>
<dbReference type="EC" id="3.4.16.4" evidence="6"/>
<dbReference type="NCBIfam" id="TIGR02074">
    <property type="entry name" value="PBP_1a_fam"/>
    <property type="match status" value="1"/>
</dbReference>
<gene>
    <name evidence="30" type="primary">pbpG</name>
    <name evidence="30" type="ORF">H0A61_01937</name>
</gene>
<evidence type="ECO:0000256" key="11">
    <source>
        <dbReference type="ARBA" id="ARBA00022679"/>
    </source>
</evidence>
<keyword evidence="10" id="KW-0328">Glycosyltransferase</keyword>
<evidence type="ECO:0000259" key="29">
    <source>
        <dbReference type="Pfam" id="PF00912"/>
    </source>
</evidence>
<feature type="transmembrane region" description="Helical" evidence="27">
    <location>
        <begin position="7"/>
        <end position="26"/>
    </location>
</feature>
<protein>
    <recommendedName>
        <fullName evidence="7">Penicillin-binding protein 1A</fullName>
        <ecNumber evidence="23">2.4.99.28</ecNumber>
        <ecNumber evidence="6">3.4.16.4</ecNumber>
    </recommendedName>
</protein>
<evidence type="ECO:0000256" key="13">
    <source>
        <dbReference type="ARBA" id="ARBA00022801"/>
    </source>
</evidence>
<accession>A0A8A0RNW3</accession>
<comment type="pathway">
    <text evidence="3">Cell wall biogenesis; peptidoglycan biosynthesis.</text>
</comment>
<evidence type="ECO:0000256" key="2">
    <source>
        <dbReference type="ARBA" id="ARBA00004401"/>
    </source>
</evidence>
<feature type="region of interest" description="Disordered" evidence="26">
    <location>
        <begin position="638"/>
        <end position="669"/>
    </location>
</feature>
<comment type="similarity">
    <text evidence="5">In the N-terminal section; belongs to the glycosyltransferase 51 family.</text>
</comment>
<dbReference type="EMBL" id="CP059066">
    <property type="protein sequence ID" value="QSQ09564.1"/>
    <property type="molecule type" value="Genomic_DNA"/>
</dbReference>
<keyword evidence="31" id="KW-1185">Reference proteome</keyword>
<reference evidence="30" key="1">
    <citation type="submission" date="2020-07" db="EMBL/GenBank/DDBJ databases">
        <title>Koleobacter methoxysyntrophicus gen. nov., sp. nov., a novel anaerobic bacterium isolated from deep subsurface oil field and proposal of Koleobacterales ord. nov. in the phylum Firmicutes.</title>
        <authorList>
            <person name="Sakamoto S."/>
            <person name="Tamaki H."/>
        </authorList>
    </citation>
    <scope>NUCLEOTIDE SEQUENCE</scope>
    <source>
        <strain evidence="30">NRmbB1</strain>
    </source>
</reference>
<dbReference type="KEGG" id="kme:H0A61_01937"/>
<dbReference type="AlphaFoldDB" id="A0A8A0RNW3"/>
<comment type="catalytic activity">
    <reaction evidence="24">
        <text>[GlcNAc-(1-&gt;4)-Mur2Ac(oyl-L-Ala-gamma-D-Glu-L-Lys-D-Ala-D-Ala)](n)-di-trans,octa-cis-undecaprenyl diphosphate + beta-D-GlcNAc-(1-&gt;4)-Mur2Ac(oyl-L-Ala-gamma-D-Glu-L-Lys-D-Ala-D-Ala)-di-trans,octa-cis-undecaprenyl diphosphate = [GlcNAc-(1-&gt;4)-Mur2Ac(oyl-L-Ala-gamma-D-Glu-L-Lys-D-Ala-D-Ala)](n+1)-di-trans,octa-cis-undecaprenyl diphosphate + di-trans,octa-cis-undecaprenyl diphosphate + H(+)</text>
        <dbReference type="Rhea" id="RHEA:23708"/>
        <dbReference type="Rhea" id="RHEA-COMP:9602"/>
        <dbReference type="Rhea" id="RHEA-COMP:9603"/>
        <dbReference type="ChEBI" id="CHEBI:15378"/>
        <dbReference type="ChEBI" id="CHEBI:58405"/>
        <dbReference type="ChEBI" id="CHEBI:60033"/>
        <dbReference type="ChEBI" id="CHEBI:78435"/>
        <dbReference type="EC" id="2.4.99.28"/>
    </reaction>
</comment>
<dbReference type="InterPro" id="IPR012338">
    <property type="entry name" value="Beta-lactam/transpept-like"/>
</dbReference>
<dbReference type="GO" id="GO:0046677">
    <property type="term" value="P:response to antibiotic"/>
    <property type="evidence" value="ECO:0007669"/>
    <property type="project" value="UniProtKB-KW"/>
</dbReference>
<feature type="compositionally biased region" description="Acidic residues" evidence="26">
    <location>
        <begin position="644"/>
        <end position="654"/>
    </location>
</feature>
<keyword evidence="12 27" id="KW-0812">Transmembrane</keyword>
<evidence type="ECO:0000256" key="1">
    <source>
        <dbReference type="ARBA" id="ARBA00002624"/>
    </source>
</evidence>
<keyword evidence="20" id="KW-0511">Multifunctional enzyme</keyword>
<evidence type="ECO:0000313" key="31">
    <source>
        <dbReference type="Proteomes" id="UP000662904"/>
    </source>
</evidence>
<evidence type="ECO:0000256" key="19">
    <source>
        <dbReference type="ARBA" id="ARBA00023251"/>
    </source>
</evidence>
<evidence type="ECO:0000256" key="16">
    <source>
        <dbReference type="ARBA" id="ARBA00022984"/>
    </source>
</evidence>
<dbReference type="FunFam" id="1.10.3810.10:FF:000001">
    <property type="entry name" value="Penicillin-binding protein 1A"/>
    <property type="match status" value="1"/>
</dbReference>
<evidence type="ECO:0000256" key="7">
    <source>
        <dbReference type="ARBA" id="ARBA00018638"/>
    </source>
</evidence>
<dbReference type="GO" id="GO:0009002">
    <property type="term" value="F:serine-type D-Ala-D-Ala carboxypeptidase activity"/>
    <property type="evidence" value="ECO:0007669"/>
    <property type="project" value="UniProtKB-EC"/>
</dbReference>
<evidence type="ECO:0000313" key="30">
    <source>
        <dbReference type="EMBL" id="QSQ09564.1"/>
    </source>
</evidence>
<feature type="domain" description="Glycosyl transferase family 51" evidence="29">
    <location>
        <begin position="44"/>
        <end position="218"/>
    </location>
</feature>
<evidence type="ECO:0000256" key="14">
    <source>
        <dbReference type="ARBA" id="ARBA00022960"/>
    </source>
</evidence>
<comment type="function">
    <text evidence="1">Cell wall formation. Synthesis of cross-linked peptidoglycan from the lipid intermediates. The enzyme has a penicillin-insensitive transglycosylase N-terminal domain (formation of linear glycan strands) and a penicillin-sensitive transpeptidase C-terminal domain (cross-linking of the peptide subunits).</text>
</comment>
<keyword evidence="11" id="KW-0808">Transferase</keyword>
<keyword evidence="13" id="KW-0378">Hydrolase</keyword>
<evidence type="ECO:0000256" key="15">
    <source>
        <dbReference type="ARBA" id="ARBA00022968"/>
    </source>
</evidence>
<dbReference type="UniPathway" id="UPA00219"/>
<dbReference type="InterPro" id="IPR050396">
    <property type="entry name" value="Glycosyltr_51/Transpeptidase"/>
</dbReference>
<dbReference type="Pfam" id="PF00912">
    <property type="entry name" value="Transgly"/>
    <property type="match status" value="1"/>
</dbReference>
<keyword evidence="8" id="KW-0121">Carboxypeptidase</keyword>
<keyword evidence="16" id="KW-0573">Peptidoglycan synthesis</keyword>
<keyword evidence="21" id="KW-0961">Cell wall biogenesis/degradation</keyword>
<evidence type="ECO:0000256" key="5">
    <source>
        <dbReference type="ARBA" id="ARBA00007739"/>
    </source>
</evidence>
<dbReference type="InterPro" id="IPR001460">
    <property type="entry name" value="PCN-bd_Tpept"/>
</dbReference>
<dbReference type="GO" id="GO:0008658">
    <property type="term" value="F:penicillin binding"/>
    <property type="evidence" value="ECO:0007669"/>
    <property type="project" value="InterPro"/>
</dbReference>
<evidence type="ECO:0000256" key="10">
    <source>
        <dbReference type="ARBA" id="ARBA00022676"/>
    </source>
</evidence>
<dbReference type="Proteomes" id="UP000662904">
    <property type="component" value="Chromosome"/>
</dbReference>
<evidence type="ECO:0000256" key="3">
    <source>
        <dbReference type="ARBA" id="ARBA00004752"/>
    </source>
</evidence>
<feature type="domain" description="Penicillin-binding protein transpeptidase" evidence="28">
    <location>
        <begin position="314"/>
        <end position="580"/>
    </location>
</feature>
<evidence type="ECO:0000256" key="6">
    <source>
        <dbReference type="ARBA" id="ARBA00012448"/>
    </source>
</evidence>
<evidence type="ECO:0000256" key="8">
    <source>
        <dbReference type="ARBA" id="ARBA00022645"/>
    </source>
</evidence>
<sequence>MRALLKLISTALLITILFFIFIIFFVKFPEAQVPTASNIYDVNGKLIERLYIENRVPVPINQIPIHLQNAFIAVEDSRFYKHFGIDPIAILRAFYINLQKGRIVEGGSTITQQLVKNLYLSHERTFKRKLYEALLTLKLELIYDKKKILEMYLNNIYFGHGAYGVEAASEKYFGKPVRDLNIAESALLAGLPKSPEYYSPLKNFQASKERQELVINLMVKMGYISEEQGEEAKNTPIHLTGTTSNKKKAPYFVQFVINEIAKIQPEIAKNLYKGGYNVYTTLDLVLQNYAEESISNILTRKLPDINGVNQPQAALVAINPHNGYILSMVGGRDYNNTQYNRALARRQPGSAFKPFLYLTLLEKGFKTIDKMMCEPVEFPMEQGKKYRPTDYDGGYHYRPISLREALVISDNVVSVRWMNLVGPGSVIASARKMGIKSPLAPNLSLALGSSEVTPLEICAAYAPFANGGFRVKPLAILRLEDVKGNIIINNSPVKEKVLDEKIGYLITDILKDVFKSGGTGSHLDIKYPAAGKTGTSQGNKDAWFVGYTPDLVASVYVGNDNPEYPLWSTGGWIAGPIWADFINKSSERLNSKDFNIPEGVIYREICSKTALIPNDTCPTKTEIFIKGTEPLKKCNTNHLISEDKDNEGENDLGENFEKREEEGSKNGLPFFEELEELIDGVEKLIEPGEQD</sequence>
<keyword evidence="14" id="KW-0133">Cell shape</keyword>
<name>A0A8A0RNW3_9FIRM</name>
<dbReference type="GO" id="GO:0030288">
    <property type="term" value="C:outer membrane-bounded periplasmic space"/>
    <property type="evidence" value="ECO:0007669"/>
    <property type="project" value="TreeGrafter"/>
</dbReference>
<dbReference type="SUPFAM" id="SSF53955">
    <property type="entry name" value="Lysozyme-like"/>
    <property type="match status" value="1"/>
</dbReference>
<dbReference type="PANTHER" id="PTHR32282:SF27">
    <property type="entry name" value="PENICILLIN-BINDING PROTEIN 1A"/>
    <property type="match status" value="1"/>
</dbReference>
<comment type="catalytic activity">
    <reaction evidence="22">
        <text>Preferential cleavage: (Ac)2-L-Lys-D-Ala-|-D-Ala. Also transpeptidation of peptidyl-alanyl moieties that are N-acyl substituents of D-alanine.</text>
        <dbReference type="EC" id="3.4.16.4"/>
    </reaction>
</comment>
<comment type="pathway">
    <text evidence="25">Glycan biosynthesis.</text>
</comment>
<dbReference type="GO" id="GO:0008955">
    <property type="term" value="F:peptidoglycan glycosyltransferase activity"/>
    <property type="evidence" value="ECO:0007669"/>
    <property type="project" value="UniProtKB-EC"/>
</dbReference>
<proteinExistence type="inferred from homology"/>
<dbReference type="Gene3D" id="1.10.3810.10">
    <property type="entry name" value="Biosynthetic peptidoglycan transglycosylase-like"/>
    <property type="match status" value="1"/>
</dbReference>
<feature type="compositionally biased region" description="Basic and acidic residues" evidence="26">
    <location>
        <begin position="655"/>
        <end position="664"/>
    </location>
</feature>
<dbReference type="GO" id="GO:0008360">
    <property type="term" value="P:regulation of cell shape"/>
    <property type="evidence" value="ECO:0007669"/>
    <property type="project" value="UniProtKB-KW"/>
</dbReference>
<keyword evidence="17 27" id="KW-1133">Transmembrane helix</keyword>
<evidence type="ECO:0000256" key="24">
    <source>
        <dbReference type="ARBA" id="ARBA00049902"/>
    </source>
</evidence>
<dbReference type="Pfam" id="PF00905">
    <property type="entry name" value="Transpeptidase"/>
    <property type="match status" value="1"/>
</dbReference>
<evidence type="ECO:0000256" key="22">
    <source>
        <dbReference type="ARBA" id="ARBA00034000"/>
    </source>
</evidence>
<comment type="subcellular location">
    <subcellularLocation>
        <location evidence="2">Cell membrane</location>
        <topology evidence="2">Single-pass type II membrane protein</topology>
    </subcellularLocation>
</comment>
<comment type="similarity">
    <text evidence="4">In the C-terminal section; belongs to the transpeptidase family.</text>
</comment>
<keyword evidence="19" id="KW-0046">Antibiotic resistance</keyword>
<keyword evidence="9" id="KW-0645">Protease</keyword>